<proteinExistence type="predicted"/>
<accession>A0AAV4R7M0</accession>
<keyword evidence="3" id="KW-1185">Reference proteome</keyword>
<evidence type="ECO:0000256" key="1">
    <source>
        <dbReference type="SAM" id="Phobius"/>
    </source>
</evidence>
<gene>
    <name evidence="2" type="ORF">CEXT_174211</name>
</gene>
<dbReference type="Proteomes" id="UP001054945">
    <property type="component" value="Unassembled WGS sequence"/>
</dbReference>
<evidence type="ECO:0000313" key="3">
    <source>
        <dbReference type="Proteomes" id="UP001054945"/>
    </source>
</evidence>
<sequence>MLYLLDKQTSQQKTDKRATIENFSVHVRNKNDNCVDKNVHSSVRKRITRGRTTYITPQFVGNFVVTEYPGLHIEAMMLGIYLVFSLYLVQGMS</sequence>
<dbReference type="EMBL" id="BPLR01007513">
    <property type="protein sequence ID" value="GIY17470.1"/>
    <property type="molecule type" value="Genomic_DNA"/>
</dbReference>
<feature type="transmembrane region" description="Helical" evidence="1">
    <location>
        <begin position="71"/>
        <end position="89"/>
    </location>
</feature>
<evidence type="ECO:0000313" key="2">
    <source>
        <dbReference type="EMBL" id="GIY17470.1"/>
    </source>
</evidence>
<keyword evidence="1" id="KW-1133">Transmembrane helix</keyword>
<reference evidence="2 3" key="1">
    <citation type="submission" date="2021-06" db="EMBL/GenBank/DDBJ databases">
        <title>Caerostris extrusa draft genome.</title>
        <authorList>
            <person name="Kono N."/>
            <person name="Arakawa K."/>
        </authorList>
    </citation>
    <scope>NUCLEOTIDE SEQUENCE [LARGE SCALE GENOMIC DNA]</scope>
</reference>
<name>A0AAV4R7M0_CAEEX</name>
<organism evidence="2 3">
    <name type="scientific">Caerostris extrusa</name>
    <name type="common">Bark spider</name>
    <name type="synonym">Caerostris bankana</name>
    <dbReference type="NCBI Taxonomy" id="172846"/>
    <lineage>
        <taxon>Eukaryota</taxon>
        <taxon>Metazoa</taxon>
        <taxon>Ecdysozoa</taxon>
        <taxon>Arthropoda</taxon>
        <taxon>Chelicerata</taxon>
        <taxon>Arachnida</taxon>
        <taxon>Araneae</taxon>
        <taxon>Araneomorphae</taxon>
        <taxon>Entelegynae</taxon>
        <taxon>Araneoidea</taxon>
        <taxon>Araneidae</taxon>
        <taxon>Caerostris</taxon>
    </lineage>
</organism>
<protein>
    <submittedName>
        <fullName evidence="2">Uncharacterized protein</fullName>
    </submittedName>
</protein>
<keyword evidence="1" id="KW-0812">Transmembrane</keyword>
<comment type="caution">
    <text evidence="2">The sequence shown here is derived from an EMBL/GenBank/DDBJ whole genome shotgun (WGS) entry which is preliminary data.</text>
</comment>
<dbReference type="AlphaFoldDB" id="A0AAV4R7M0"/>
<keyword evidence="1" id="KW-0472">Membrane</keyword>